<dbReference type="SUPFAM" id="SSF51905">
    <property type="entry name" value="FAD/NAD(P)-binding domain"/>
    <property type="match status" value="1"/>
</dbReference>
<dbReference type="AlphaFoldDB" id="A0A2P4YUN4"/>
<name>A0A2P4YUN4_9STRA</name>
<keyword evidence="3" id="KW-1185">Reference proteome</keyword>
<feature type="compositionally biased region" description="Basic and acidic residues" evidence="1">
    <location>
        <begin position="179"/>
        <end position="189"/>
    </location>
</feature>
<evidence type="ECO:0000256" key="1">
    <source>
        <dbReference type="SAM" id="MobiDB-lite"/>
    </source>
</evidence>
<dbReference type="Proteomes" id="UP000237271">
    <property type="component" value="Unassembled WGS sequence"/>
</dbReference>
<feature type="region of interest" description="Disordered" evidence="1">
    <location>
        <begin position="339"/>
        <end position="441"/>
    </location>
</feature>
<feature type="compositionally biased region" description="Polar residues" evidence="1">
    <location>
        <begin position="22"/>
        <end position="36"/>
    </location>
</feature>
<feature type="compositionally biased region" description="Polar residues" evidence="1">
    <location>
        <begin position="373"/>
        <end position="382"/>
    </location>
</feature>
<feature type="compositionally biased region" description="Low complexity" evidence="1">
    <location>
        <begin position="357"/>
        <end position="372"/>
    </location>
</feature>
<evidence type="ECO:0000313" key="3">
    <source>
        <dbReference type="Proteomes" id="UP000237271"/>
    </source>
</evidence>
<protein>
    <submittedName>
        <fullName evidence="2">MICAL-like protein</fullName>
    </submittedName>
</protein>
<accession>A0A2P4YUN4</accession>
<feature type="region of interest" description="Disordered" evidence="1">
    <location>
        <begin position="210"/>
        <end position="235"/>
    </location>
</feature>
<dbReference type="EMBL" id="NCKW01000068">
    <property type="protein sequence ID" value="POM81502.1"/>
    <property type="molecule type" value="Genomic_DNA"/>
</dbReference>
<proteinExistence type="predicted"/>
<feature type="compositionally biased region" description="Polar residues" evidence="1">
    <location>
        <begin position="414"/>
        <end position="423"/>
    </location>
</feature>
<dbReference type="InterPro" id="IPR036188">
    <property type="entry name" value="FAD/NAD-bd_sf"/>
</dbReference>
<feature type="non-terminal residue" evidence="2">
    <location>
        <position position="792"/>
    </location>
</feature>
<sequence>MADFDTHSSSSSDGGGDVFLSPRSSVASKRSVQSVPTVHEDENQQEMEPHDLDVRRSTMSRRETWIGEGLIDASGLDAIDRLSDVAYAEIVKESQAVRDAPTEAAAADAKAAKLREFLNKTYPVDGEAPRQTQRRRKLLDFLANDVGERYLNGVYKEEERAAGEDETGLDELTSDSDDEPKFQHAEDLHTLSSRSARANSRLMAFLAHEKRDKRHNSDGSHSAHSAPGSTEPHNKFVTKVVPQKSRMMLFNPDEVDSTQLSQMVAEEAVRKQKARADKEIARQKVRQFLLEEEQEHAKRKGAGNDTTIKSVDESTVRRETVVDDYGKVNLLDYLDRVVDDGHRSRNGGSVPSEMDDSGPPSTTSSPRSTSSSLEADTSTPFTQGDDGVAPPTPSTLSGVGNRFAQFLHRGGSSNGTEDSNNTPRARRLLPPSPFHSKSSEKMSLEAAFNASKPLEPHAAPAVYGATSARMTPLLATLDQISHTCQKNELSEVSIARISTLLTSINQIVRDDIQKHRGQPNRVVRRLSGAHWVKNEHERHEQEKPRRAPMPPPKPVAEIPREPAPVVSATATVENAKVKAGPGVLNAFKAFDAAQNLIETLSSFNKLLTECGLSGVKVDEPWRVYNHIRAAVYSKLGFRHKQLFKLLDARFNLDVYKRKPAAKKRVCIIGAGPVGLRAAVETALLGGQVVVLEKRKHFSRENILHLWPWVVQDLTALGAKVFFPSFCHSTAYFHVGTRQLQVILLKVALLVGVTVYSSTAFEAVISPNSEESDNKPFYTVATQPQIPWMEFTA</sequence>
<dbReference type="OrthoDB" id="20799at2759"/>
<feature type="region of interest" description="Disordered" evidence="1">
    <location>
        <begin position="157"/>
        <end position="194"/>
    </location>
</feature>
<organism evidence="2 3">
    <name type="scientific">Phytophthora palmivora</name>
    <dbReference type="NCBI Taxonomy" id="4796"/>
    <lineage>
        <taxon>Eukaryota</taxon>
        <taxon>Sar</taxon>
        <taxon>Stramenopiles</taxon>
        <taxon>Oomycota</taxon>
        <taxon>Peronosporomycetes</taxon>
        <taxon>Peronosporales</taxon>
        <taxon>Peronosporaceae</taxon>
        <taxon>Phytophthora</taxon>
    </lineage>
</organism>
<feature type="compositionally biased region" description="Basic and acidic residues" evidence="1">
    <location>
        <begin position="532"/>
        <end position="545"/>
    </location>
</feature>
<feature type="region of interest" description="Disordered" evidence="1">
    <location>
        <begin position="529"/>
        <end position="559"/>
    </location>
</feature>
<feature type="compositionally biased region" description="Basic and acidic residues" evidence="1">
    <location>
        <begin position="38"/>
        <end position="56"/>
    </location>
</feature>
<feature type="region of interest" description="Disordered" evidence="1">
    <location>
        <begin position="1"/>
        <end position="56"/>
    </location>
</feature>
<reference evidence="2 3" key="1">
    <citation type="journal article" date="2017" name="Genome Biol. Evol.">
        <title>Phytophthora megakarya and P. palmivora, closely related causal agents of cacao black pod rot, underwent increases in genome sizes and gene numbers by different mechanisms.</title>
        <authorList>
            <person name="Ali S.S."/>
            <person name="Shao J."/>
            <person name="Lary D.J."/>
            <person name="Kronmiller B."/>
            <person name="Shen D."/>
            <person name="Strem M.D."/>
            <person name="Amoako-Attah I."/>
            <person name="Akrofi A.Y."/>
            <person name="Begoude B.A."/>
            <person name="Ten Hoopen G.M."/>
            <person name="Coulibaly K."/>
            <person name="Kebe B.I."/>
            <person name="Melnick R.L."/>
            <person name="Guiltinan M.J."/>
            <person name="Tyler B.M."/>
            <person name="Meinhardt L.W."/>
            <person name="Bailey B.A."/>
        </authorList>
    </citation>
    <scope>NUCLEOTIDE SEQUENCE [LARGE SCALE GENOMIC DNA]</scope>
    <source>
        <strain evidence="3">sbr112.9</strain>
    </source>
</reference>
<gene>
    <name evidence="2" type="ORF">PHPALM_521</name>
</gene>
<comment type="caution">
    <text evidence="2">The sequence shown here is derived from an EMBL/GenBank/DDBJ whole genome shotgun (WGS) entry which is preliminary data.</text>
</comment>
<feature type="compositionally biased region" description="Acidic residues" evidence="1">
    <location>
        <begin position="164"/>
        <end position="178"/>
    </location>
</feature>
<dbReference type="Gene3D" id="3.50.50.60">
    <property type="entry name" value="FAD/NAD(P)-binding domain"/>
    <property type="match status" value="1"/>
</dbReference>
<evidence type="ECO:0000313" key="2">
    <source>
        <dbReference type="EMBL" id="POM81502.1"/>
    </source>
</evidence>